<evidence type="ECO:0000259" key="1">
    <source>
        <dbReference type="PROSITE" id="PS50181"/>
    </source>
</evidence>
<dbReference type="Pfam" id="PF23622">
    <property type="entry name" value="LRR_At1g61320_AtMIF1"/>
    <property type="match status" value="1"/>
</dbReference>
<keyword evidence="3" id="KW-1185">Reference proteome</keyword>
<dbReference type="SUPFAM" id="SSF81383">
    <property type="entry name" value="F-box domain"/>
    <property type="match status" value="2"/>
</dbReference>
<evidence type="ECO:0000313" key="3">
    <source>
        <dbReference type="Proteomes" id="UP000008022"/>
    </source>
</evidence>
<proteinExistence type="predicted"/>
<dbReference type="SMART" id="SM00256">
    <property type="entry name" value="FBOX"/>
    <property type="match status" value="2"/>
</dbReference>
<dbReference type="SUPFAM" id="SSF52047">
    <property type="entry name" value="RNI-like"/>
    <property type="match status" value="2"/>
</dbReference>
<dbReference type="PROSITE" id="PS50181">
    <property type="entry name" value="FBOX"/>
    <property type="match status" value="1"/>
</dbReference>
<dbReference type="Gene3D" id="3.80.10.10">
    <property type="entry name" value="Ribonuclease Inhibitor"/>
    <property type="match status" value="2"/>
</dbReference>
<dbReference type="InterPro" id="IPR032675">
    <property type="entry name" value="LRR_dom_sf"/>
</dbReference>
<sequence>MKNKKGSRRNRNKSAAHNNPQLVVDRFTKLPDDLLLNILDRLDTPDAVRTCLLSNRTLHLRHMLSRFQISVDSFVPNCGYATLKDTIPMNSAVADATDSILTFRRQDIPLRHLSVCFYLKYYDCLTIGKAVVRAMATNNLLDSVEFIILPEKKPEHYSTYDLRHNGKQFMRFFGACTDAFAGLTRLYLCNLRLGETDIPNIITTCKLLEYLCLSFCESEDSVLQLQVEHPRLAELDIYHAGLELVELNYLPNLKHLDFSLWVCPHEPLSFGNVPLLSSLSLTNVAMRYQEVIRLSHFLANVPNISDLYLNFGSEKIWVKPECPKLLAPVLQKLRFGTIGVTWRLTAWNGEELGYRDKTNVEWQSSQPDGFKHHNLVKLIIYGFQPDDNFVGYIRCMMEAAVNLVRISLYDRRFSDCCSDLDPKIKIKVALSRFPRTIKQQELKKSAAHNNPQLVVDRSTKLPDDLLLNILDRLNTSDAVRTCLLSKRTIHLRHMLSRFQISVDSFVPDCGYATLKDTIPMNAAVADATDSILNFRRQDIPLRHLSVCFYLKYYDCLTIGKAVARAMATNNLLDSVEFIILPEKKPEHYSTYDLRHNGKQLMRFFGACTDAFAGLTRLYLRNLKLGETDIPNIIATCKLLEYLRLSFCETEDSVLQLQVEHPRLVELDIYHASLELVELNYLPNLKHLDFSLWVCPHEPLSFGNVPLLSSLSLTNVAMRYQEVIRLSHFLANVPNISDLYLNFGSEKIWVQPECPKLLAPVLRNLQVLNLDELPEECDISWTCFFLEAAPSLKEMRVTVWDHWCGMQTDKVEREEQGYSEKANVEWESSAPDGFRHYNLTKLTIYGFQPNENFLGYIRHIMEAAVNLEDVSLYDRKVLECCEDLDPKIKVAPSWYPQTIEEQELLRKQITEGLVMVSPHVIHFRS</sequence>
<organism evidence="2 3">
    <name type="scientific">Oryza rufipogon</name>
    <name type="common">Brownbeard rice</name>
    <name type="synonym">Asian wild rice</name>
    <dbReference type="NCBI Taxonomy" id="4529"/>
    <lineage>
        <taxon>Eukaryota</taxon>
        <taxon>Viridiplantae</taxon>
        <taxon>Streptophyta</taxon>
        <taxon>Embryophyta</taxon>
        <taxon>Tracheophyta</taxon>
        <taxon>Spermatophyta</taxon>
        <taxon>Magnoliopsida</taxon>
        <taxon>Liliopsida</taxon>
        <taxon>Poales</taxon>
        <taxon>Poaceae</taxon>
        <taxon>BOP clade</taxon>
        <taxon>Oryzoideae</taxon>
        <taxon>Oryzeae</taxon>
        <taxon>Oryzinae</taxon>
        <taxon>Oryza</taxon>
    </lineage>
</organism>
<dbReference type="AlphaFoldDB" id="A0A0E0NN35"/>
<dbReference type="InterPro" id="IPR001810">
    <property type="entry name" value="F-box_dom"/>
</dbReference>
<evidence type="ECO:0000313" key="2">
    <source>
        <dbReference type="EnsemblPlants" id="ORUFI02G39480.3"/>
    </source>
</evidence>
<dbReference type="InterPro" id="IPR044997">
    <property type="entry name" value="F-box_plant"/>
</dbReference>
<accession>A0A0E0NN35</accession>
<reference evidence="2" key="2">
    <citation type="submission" date="2015-06" db="UniProtKB">
        <authorList>
            <consortium name="EnsemblPlants"/>
        </authorList>
    </citation>
    <scope>IDENTIFICATION</scope>
</reference>
<protein>
    <recommendedName>
        <fullName evidence="1">F-box domain-containing protein</fullName>
    </recommendedName>
</protein>
<feature type="domain" description="F-box" evidence="1">
    <location>
        <begin position="24"/>
        <end position="56"/>
    </location>
</feature>
<dbReference type="InterPro" id="IPR036047">
    <property type="entry name" value="F-box-like_dom_sf"/>
</dbReference>
<reference evidence="3" key="1">
    <citation type="submission" date="2013-06" db="EMBL/GenBank/DDBJ databases">
        <authorList>
            <person name="Zhao Q."/>
        </authorList>
    </citation>
    <scope>NUCLEOTIDE SEQUENCE</scope>
    <source>
        <strain evidence="3">cv. W1943</strain>
    </source>
</reference>
<dbReference type="EnsemblPlants" id="ORUFI02G39480.3">
    <property type="protein sequence ID" value="ORUFI02G39480.3"/>
    <property type="gene ID" value="ORUFI02G39480"/>
</dbReference>
<dbReference type="PANTHER" id="PTHR32153">
    <property type="entry name" value="OJ000223_09.16 PROTEIN"/>
    <property type="match status" value="1"/>
</dbReference>
<dbReference type="Gramene" id="ORUFI02G39480.3">
    <property type="protein sequence ID" value="ORUFI02G39480.3"/>
    <property type="gene ID" value="ORUFI02G39480"/>
</dbReference>
<dbReference type="Proteomes" id="UP000008022">
    <property type="component" value="Unassembled WGS sequence"/>
</dbReference>
<dbReference type="Pfam" id="PF00646">
    <property type="entry name" value="F-box"/>
    <property type="match status" value="2"/>
</dbReference>
<dbReference type="InterPro" id="IPR055357">
    <property type="entry name" value="LRR_At1g61320_AtMIF1"/>
</dbReference>
<name>A0A0E0NN35_ORYRU</name>
<dbReference type="HOGENOM" id="CLU_013738_0_0_1"/>